<dbReference type="GeneID" id="70133314"/>
<dbReference type="AlphaFoldDB" id="A0A9P8RJB7"/>
<name>A0A9P8RJB7_9PEZI</name>
<proteinExistence type="inferred from homology"/>
<evidence type="ECO:0000256" key="1">
    <source>
        <dbReference type="ARBA" id="ARBA00005986"/>
    </source>
</evidence>
<gene>
    <name evidence="3" type="ORF">BKA67DRAFT_589122</name>
</gene>
<evidence type="ECO:0000259" key="2">
    <source>
        <dbReference type="Pfam" id="PF07110"/>
    </source>
</evidence>
<evidence type="ECO:0000313" key="4">
    <source>
        <dbReference type="Proteomes" id="UP000758603"/>
    </source>
</evidence>
<dbReference type="EMBL" id="JAGPXC010000015">
    <property type="protein sequence ID" value="KAH6638667.1"/>
    <property type="molecule type" value="Genomic_DNA"/>
</dbReference>
<comment type="caution">
    <text evidence="3">The sequence shown here is derived from an EMBL/GenBank/DDBJ whole genome shotgun (WGS) entry which is preliminary data.</text>
</comment>
<dbReference type="GO" id="GO:0016491">
    <property type="term" value="F:oxidoreductase activity"/>
    <property type="evidence" value="ECO:0007669"/>
    <property type="project" value="InterPro"/>
</dbReference>
<dbReference type="OrthoDB" id="2519291at2759"/>
<organism evidence="3 4">
    <name type="scientific">Truncatella angustata</name>
    <dbReference type="NCBI Taxonomy" id="152316"/>
    <lineage>
        <taxon>Eukaryota</taxon>
        <taxon>Fungi</taxon>
        <taxon>Dikarya</taxon>
        <taxon>Ascomycota</taxon>
        <taxon>Pezizomycotina</taxon>
        <taxon>Sordariomycetes</taxon>
        <taxon>Xylariomycetidae</taxon>
        <taxon>Amphisphaeriales</taxon>
        <taxon>Sporocadaceae</taxon>
        <taxon>Truncatella</taxon>
    </lineage>
</organism>
<dbReference type="InterPro" id="IPR009799">
    <property type="entry name" value="EthD_dom"/>
</dbReference>
<accession>A0A9P8RJB7</accession>
<dbReference type="SUPFAM" id="SSF54909">
    <property type="entry name" value="Dimeric alpha+beta barrel"/>
    <property type="match status" value="1"/>
</dbReference>
<dbReference type="RefSeq" id="XP_045950939.1">
    <property type="nucleotide sequence ID" value="XM_046104423.1"/>
</dbReference>
<protein>
    <submittedName>
        <fullName evidence="3">EthD domain-containing protein</fullName>
    </submittedName>
</protein>
<dbReference type="Gene3D" id="3.30.70.100">
    <property type="match status" value="1"/>
</dbReference>
<keyword evidence="4" id="KW-1185">Reference proteome</keyword>
<dbReference type="Pfam" id="PF07110">
    <property type="entry name" value="EthD"/>
    <property type="match status" value="1"/>
</dbReference>
<dbReference type="InterPro" id="IPR011008">
    <property type="entry name" value="Dimeric_a/b-barrel"/>
</dbReference>
<evidence type="ECO:0000313" key="3">
    <source>
        <dbReference type="EMBL" id="KAH6638667.1"/>
    </source>
</evidence>
<sequence>MPSEPQYTMLLFFKRNPNLTPAEFREYYEANHAPMVLEIAKTAKGLVCYTRRYIQHDASDPSHGHPFTVFGQPAPTVPYDIVNEVTFQTREDAADFSRMMYETEHATKVLEDENKLFIRDQMRGMIVETLVS</sequence>
<feature type="domain" description="EthD" evidence="2">
    <location>
        <begin position="16"/>
        <end position="116"/>
    </location>
</feature>
<reference evidence="3" key="1">
    <citation type="journal article" date="2021" name="Nat. Commun.">
        <title>Genetic determinants of endophytism in the Arabidopsis root mycobiome.</title>
        <authorList>
            <person name="Mesny F."/>
            <person name="Miyauchi S."/>
            <person name="Thiergart T."/>
            <person name="Pickel B."/>
            <person name="Atanasova L."/>
            <person name="Karlsson M."/>
            <person name="Huettel B."/>
            <person name="Barry K.W."/>
            <person name="Haridas S."/>
            <person name="Chen C."/>
            <person name="Bauer D."/>
            <person name="Andreopoulos W."/>
            <person name="Pangilinan J."/>
            <person name="LaButti K."/>
            <person name="Riley R."/>
            <person name="Lipzen A."/>
            <person name="Clum A."/>
            <person name="Drula E."/>
            <person name="Henrissat B."/>
            <person name="Kohler A."/>
            <person name="Grigoriev I.V."/>
            <person name="Martin F.M."/>
            <person name="Hacquard S."/>
        </authorList>
    </citation>
    <scope>NUCLEOTIDE SEQUENCE</scope>
    <source>
        <strain evidence="3">MPI-SDFR-AT-0073</strain>
    </source>
</reference>
<dbReference type="Proteomes" id="UP000758603">
    <property type="component" value="Unassembled WGS sequence"/>
</dbReference>
<comment type="similarity">
    <text evidence="1">Belongs to the tpcK family.</text>
</comment>